<proteinExistence type="predicted"/>
<name>A0A559SR21_9HYPH</name>
<dbReference type="AlphaFoldDB" id="A0A559SR21"/>
<organism evidence="2 3">
    <name type="scientific">Rhizobium mongolense USDA 1844</name>
    <dbReference type="NCBI Taxonomy" id="1079460"/>
    <lineage>
        <taxon>Bacteria</taxon>
        <taxon>Pseudomonadati</taxon>
        <taxon>Pseudomonadota</taxon>
        <taxon>Alphaproteobacteria</taxon>
        <taxon>Hyphomicrobiales</taxon>
        <taxon>Rhizobiaceae</taxon>
        <taxon>Rhizobium/Agrobacterium group</taxon>
        <taxon>Rhizobium</taxon>
    </lineage>
</organism>
<sequence>MSLLKFFLSKTYDAKSPEADDPLSHPDIAAMSPRQMADLPLNYPAPKPTPYETRPLNRRTRVAPSPRLT</sequence>
<dbReference type="RefSeq" id="WP_145611889.1">
    <property type="nucleotide sequence ID" value="NZ_ATTQ01000010.1"/>
</dbReference>
<reference evidence="2 3" key="1">
    <citation type="submission" date="2019-06" db="EMBL/GenBank/DDBJ databases">
        <title>Pac Bio to generate improved reference genome sequences for organisms with transposon mutant libraries (support for FEBA project).</title>
        <authorList>
            <person name="Blow M."/>
        </authorList>
    </citation>
    <scope>NUCLEOTIDE SEQUENCE [LARGE SCALE GENOMIC DNA]</scope>
    <source>
        <strain evidence="2 3">USDA 1844</strain>
    </source>
</reference>
<dbReference type="Proteomes" id="UP000319824">
    <property type="component" value="Unassembled WGS sequence"/>
</dbReference>
<comment type="caution">
    <text evidence="2">The sequence shown here is derived from an EMBL/GenBank/DDBJ whole genome shotgun (WGS) entry which is preliminary data.</text>
</comment>
<evidence type="ECO:0000256" key="1">
    <source>
        <dbReference type="SAM" id="MobiDB-lite"/>
    </source>
</evidence>
<dbReference type="EMBL" id="VISO01000003">
    <property type="protein sequence ID" value="TVZ64815.1"/>
    <property type="molecule type" value="Genomic_DNA"/>
</dbReference>
<accession>A0A559SR21</accession>
<feature type="compositionally biased region" description="Basic and acidic residues" evidence="1">
    <location>
        <begin position="14"/>
        <end position="24"/>
    </location>
</feature>
<evidence type="ECO:0000313" key="2">
    <source>
        <dbReference type="EMBL" id="TVZ64815.1"/>
    </source>
</evidence>
<gene>
    <name evidence="2" type="ORF">BCL32_5085</name>
</gene>
<feature type="region of interest" description="Disordered" evidence="1">
    <location>
        <begin position="14"/>
        <end position="69"/>
    </location>
</feature>
<protein>
    <submittedName>
        <fullName evidence="2">Uncharacterized protein</fullName>
    </submittedName>
</protein>
<evidence type="ECO:0000313" key="3">
    <source>
        <dbReference type="Proteomes" id="UP000319824"/>
    </source>
</evidence>